<keyword evidence="1" id="KW-0472">Membrane</keyword>
<keyword evidence="1" id="KW-0812">Transmembrane</keyword>
<dbReference type="RefSeq" id="WP_132601604.1">
    <property type="nucleotide sequence ID" value="NZ_NRRP01000022.1"/>
</dbReference>
<protein>
    <submittedName>
        <fullName evidence="2">Uncharacterized protein</fullName>
    </submittedName>
</protein>
<evidence type="ECO:0000256" key="1">
    <source>
        <dbReference type="SAM" id="Phobius"/>
    </source>
</evidence>
<feature type="transmembrane region" description="Helical" evidence="1">
    <location>
        <begin position="47"/>
        <end position="65"/>
    </location>
</feature>
<accession>A0A4R2NU38</accession>
<evidence type="ECO:0000313" key="3">
    <source>
        <dbReference type="Proteomes" id="UP000295733"/>
    </source>
</evidence>
<dbReference type="EMBL" id="SLXL01000003">
    <property type="protein sequence ID" value="TCP25490.1"/>
    <property type="molecule type" value="Genomic_DNA"/>
</dbReference>
<dbReference type="Proteomes" id="UP000295733">
    <property type="component" value="Unassembled WGS sequence"/>
</dbReference>
<name>A0A4R2NU38_RHOAD</name>
<organism evidence="2 3">
    <name type="scientific">Rhodovulum adriaticum</name>
    <name type="common">Rhodopseudomonas adriatica</name>
    <dbReference type="NCBI Taxonomy" id="35804"/>
    <lineage>
        <taxon>Bacteria</taxon>
        <taxon>Pseudomonadati</taxon>
        <taxon>Pseudomonadota</taxon>
        <taxon>Alphaproteobacteria</taxon>
        <taxon>Rhodobacterales</taxon>
        <taxon>Paracoccaceae</taxon>
        <taxon>Rhodovulum</taxon>
    </lineage>
</organism>
<feature type="transmembrane region" description="Helical" evidence="1">
    <location>
        <begin position="85"/>
        <end position="103"/>
    </location>
</feature>
<evidence type="ECO:0000313" key="2">
    <source>
        <dbReference type="EMBL" id="TCP25490.1"/>
    </source>
</evidence>
<comment type="caution">
    <text evidence="2">The sequence shown here is derived from an EMBL/GenBank/DDBJ whole genome shotgun (WGS) entry which is preliminary data.</text>
</comment>
<sequence>MSVSAWIPTGVTSAGAKPLVVICDTPWGYIIRSDTPFSDRAVLIERVSGLAGLSFLFVAGGQWFLEPLQAAATAVAPGLHEKVTSEMLLSVAMAIAGILFLWISVRGVRQEVQVDLEARCLAWANCNHCGKSRLNRSIPFDRIGSIFIRRSKSPGVPAILYARLEGCETPIEVARGREAALTPVHQRLCTDLNVHRSQSEAGQVRPVRPRTAPAVRVA</sequence>
<dbReference type="AlphaFoldDB" id="A0A4R2NU38"/>
<reference evidence="2 3" key="1">
    <citation type="submission" date="2019-03" db="EMBL/GenBank/DDBJ databases">
        <title>Genomic Encyclopedia of Type Strains, Phase IV (KMG-IV): sequencing the most valuable type-strain genomes for metagenomic binning, comparative biology and taxonomic classification.</title>
        <authorList>
            <person name="Goeker M."/>
        </authorList>
    </citation>
    <scope>NUCLEOTIDE SEQUENCE [LARGE SCALE GENOMIC DNA]</scope>
    <source>
        <strain evidence="2 3">DSM 2781</strain>
    </source>
</reference>
<keyword evidence="1" id="KW-1133">Transmembrane helix</keyword>
<dbReference type="OrthoDB" id="7863202at2"/>
<proteinExistence type="predicted"/>
<gene>
    <name evidence="2" type="ORF">EV656_103242</name>
</gene>
<keyword evidence="3" id="KW-1185">Reference proteome</keyword>